<dbReference type="HOGENOM" id="CLU_004043_0_0_0"/>
<accession>F8E9W8</accession>
<evidence type="ECO:0000259" key="1">
    <source>
        <dbReference type="Pfam" id="PF20419"/>
    </source>
</evidence>
<feature type="domain" description="DUF6701" evidence="1">
    <location>
        <begin position="276"/>
        <end position="824"/>
    </location>
</feature>
<keyword evidence="3" id="KW-1185">Reference proteome</keyword>
<organism evidence="2 3">
    <name type="scientific">Flexistipes sinusarabici (strain ATCC 49648 / DSM 4947 / MAS 10)</name>
    <dbReference type="NCBI Taxonomy" id="717231"/>
    <lineage>
        <taxon>Bacteria</taxon>
        <taxon>Pseudomonadati</taxon>
        <taxon>Deferribacterota</taxon>
        <taxon>Deferribacteres</taxon>
        <taxon>Deferribacterales</taxon>
        <taxon>Flexistipitaceae</taxon>
        <taxon>Flexistipes</taxon>
    </lineage>
</organism>
<dbReference type="EMBL" id="CP002858">
    <property type="protein sequence ID" value="AEI15379.1"/>
    <property type="molecule type" value="Genomic_DNA"/>
</dbReference>
<reference evidence="2 3" key="1">
    <citation type="journal article" date="2011" name="Stand. Genomic Sci.">
        <title>Genome sequence of the moderately thermophilic halophile Flexistipes sinusarabici strain (MAS10).</title>
        <authorList>
            <person name="Lapidus A."/>
            <person name="Chertkov O."/>
            <person name="Nolan M."/>
            <person name="Lucas S."/>
            <person name="Hammon N."/>
            <person name="Deshpande S."/>
            <person name="Cheng J.F."/>
            <person name="Tapia R."/>
            <person name="Han C."/>
            <person name="Goodwin L."/>
            <person name="Pitluck S."/>
            <person name="Liolios K."/>
            <person name="Pagani I."/>
            <person name="Ivanova N."/>
            <person name="Huntemann M."/>
            <person name="Mavromatis K."/>
            <person name="Mikhailova N."/>
            <person name="Pati A."/>
            <person name="Chen A."/>
            <person name="Palaniappan K."/>
            <person name="Land M."/>
            <person name="Hauser L."/>
            <person name="Brambilla E.M."/>
            <person name="Rohde M."/>
            <person name="Abt B."/>
            <person name="Spring S."/>
            <person name="Goker M."/>
            <person name="Bristow J."/>
            <person name="Eisen J.A."/>
            <person name="Markowitz V."/>
            <person name="Hugenholtz P."/>
            <person name="Kyrpides N.C."/>
            <person name="Klenk H.P."/>
            <person name="Woyke T."/>
        </authorList>
    </citation>
    <scope>NUCLEOTIDE SEQUENCE [LARGE SCALE GENOMIC DNA]</scope>
    <source>
        <strain evidence="3">DSM 4947 / MAS 10</strain>
    </source>
</reference>
<protein>
    <recommendedName>
        <fullName evidence="1">DUF6701 domain-containing protein</fullName>
    </recommendedName>
</protein>
<sequence length="827" mass="90367">MCMQGEKMNYSSNIKVQKDNKFFYSKIITLLIMTSLFIFLLPLASQAVELVNEQFTDNISGWNVSNIQRVYHVQYGNNGYMFISRNAWAEKTYSFGPNYANQNLDIKIYWWMFWGDSLDVTVNGVIYSFLSVIYPITITAQADVNGDFTIKLSPQTTSIWFPWGGFAFIDNITINGTPSGSDTLDHIQLEHDGVGLTCQPENITVKTCANDNCSLLYQSQTTFDLTSTGSATWVNGASKTLTAGIDTFKLSDFTAETTTIGAQNVNPAPTGSPQIKCLNTVTGLNSCDITFYDSGFIFNIPDNYSCKPQNNITIKAVRKDDQTQKCVPAFANKTIPVDFAYNYVNPASGTKAPSINNTSLNDTIDLTFDSYGASSFNFVYNDAGRIGISASFDNATVQAAGSDNVTLKPVGFNVYTSTPNSQAVNGANSSVFAKTGETFNVTAEAKCWESDSDTDLSNNPITPNYQNDNISLSHNLLEPAGGNPGNIGISSLDFTDGIASIDNQTFSEVGIINFDLTDNDYLGAGTITGTSQNIGRFIPDHFKITSKTTGDLANQCSNSFTYTGQKTNYLVNPGFIITAQNNDNNTTQNYKSNFFKLETSGIDITTPTTDANQRGEDGVNKVNVSVERDDVSLNPNNDGTATYTFGNDNITYVRDNNSQIAPFDALINFKINSIVDNDSVSTVNLPDNISASGTEIRYGRMDILDNYGPETEPLNLNVKTEYWDGDSWELNDNDSCTQLIDSDFSLYNYTVNLSSGETVIDATSVNGINSGIGSFTLTAPGENNNGSVDINLINYPYLLDNETTGTATFGIYRGRDSIIEWKEVPAK</sequence>
<gene>
    <name evidence="2" type="ordered locus">Flexsi_1737</name>
</gene>
<dbReference type="Pfam" id="PF20419">
    <property type="entry name" value="DUF6701"/>
    <property type="match status" value="1"/>
</dbReference>
<reference evidence="3" key="2">
    <citation type="submission" date="2011-06" db="EMBL/GenBank/DDBJ databases">
        <title>The complete genome of Flexistipes sinusarabici DSM 4947.</title>
        <authorList>
            <person name="Lucas S."/>
            <person name="Han J."/>
            <person name="Lapidus A."/>
            <person name="Bruce D."/>
            <person name="Goodwin L."/>
            <person name="Pitluck S."/>
            <person name="Peters L."/>
            <person name="Kyrpides N."/>
            <person name="Mavromatis K."/>
            <person name="Ivanova N."/>
            <person name="Mikhailova N."/>
            <person name="Chertkov O."/>
            <person name="Detter J.C."/>
            <person name="Tapia R."/>
            <person name="Han C."/>
            <person name="Land M."/>
            <person name="Hauser L."/>
            <person name="Markowitz V."/>
            <person name="Cheng J.-F."/>
            <person name="Hugenholtz P."/>
            <person name="Woyke T."/>
            <person name="Wu D."/>
            <person name="Spring S."/>
            <person name="Schroeder M."/>
            <person name="Brambilla E."/>
            <person name="Klenk H.-P."/>
            <person name="Eisen J.A."/>
        </authorList>
    </citation>
    <scope>NUCLEOTIDE SEQUENCE [LARGE SCALE GENOMIC DNA]</scope>
    <source>
        <strain evidence="3">DSM 4947 / MAS 10</strain>
    </source>
</reference>
<name>F8E9W8_FLESM</name>
<dbReference type="InterPro" id="IPR046524">
    <property type="entry name" value="DUF6701"/>
</dbReference>
<proteinExistence type="predicted"/>
<dbReference type="KEGG" id="fsi:Flexsi_1737"/>
<dbReference type="AlphaFoldDB" id="F8E9W8"/>
<evidence type="ECO:0000313" key="3">
    <source>
        <dbReference type="Proteomes" id="UP000006621"/>
    </source>
</evidence>
<evidence type="ECO:0000313" key="2">
    <source>
        <dbReference type="EMBL" id="AEI15379.1"/>
    </source>
</evidence>
<dbReference type="eggNOG" id="COG3420">
    <property type="taxonomic scope" value="Bacteria"/>
</dbReference>
<dbReference type="Proteomes" id="UP000006621">
    <property type="component" value="Chromosome"/>
</dbReference>
<dbReference type="STRING" id="717231.Flexsi_1737"/>